<evidence type="ECO:0000313" key="2">
    <source>
        <dbReference type="EMBL" id="SMD26732.1"/>
    </source>
</evidence>
<feature type="compositionally biased region" description="Low complexity" evidence="1">
    <location>
        <begin position="101"/>
        <end position="119"/>
    </location>
</feature>
<organism evidence="2 3">
    <name type="scientific">Kibdelosporangium aridum</name>
    <dbReference type="NCBI Taxonomy" id="2030"/>
    <lineage>
        <taxon>Bacteria</taxon>
        <taxon>Bacillati</taxon>
        <taxon>Actinomycetota</taxon>
        <taxon>Actinomycetes</taxon>
        <taxon>Pseudonocardiales</taxon>
        <taxon>Pseudonocardiaceae</taxon>
        <taxon>Kibdelosporangium</taxon>
    </lineage>
</organism>
<name>A0A1Y5YBJ3_KIBAR</name>
<keyword evidence="3" id="KW-1185">Reference proteome</keyword>
<feature type="compositionally biased region" description="Low complexity" evidence="1">
    <location>
        <begin position="62"/>
        <end position="93"/>
    </location>
</feature>
<accession>A0A1Y5YBJ3</accession>
<feature type="region of interest" description="Disordered" evidence="1">
    <location>
        <begin position="57"/>
        <end position="126"/>
    </location>
</feature>
<evidence type="ECO:0000256" key="1">
    <source>
        <dbReference type="SAM" id="MobiDB-lite"/>
    </source>
</evidence>
<dbReference type="Proteomes" id="UP000192674">
    <property type="component" value="Unassembled WGS sequence"/>
</dbReference>
<reference evidence="2 3" key="1">
    <citation type="submission" date="2017-04" db="EMBL/GenBank/DDBJ databases">
        <authorList>
            <person name="Afonso C.L."/>
            <person name="Miller P.J."/>
            <person name="Scott M.A."/>
            <person name="Spackman E."/>
            <person name="Goraichik I."/>
            <person name="Dimitrov K.M."/>
            <person name="Suarez D.L."/>
            <person name="Swayne D.E."/>
        </authorList>
    </citation>
    <scope>NUCLEOTIDE SEQUENCE [LARGE SCALE GENOMIC DNA]</scope>
    <source>
        <strain evidence="2 3">DSM 43828</strain>
    </source>
</reference>
<proteinExistence type="predicted"/>
<evidence type="ECO:0000313" key="3">
    <source>
        <dbReference type="Proteomes" id="UP000192674"/>
    </source>
</evidence>
<dbReference type="EMBL" id="FWXV01000016">
    <property type="protein sequence ID" value="SMD26732.1"/>
    <property type="molecule type" value="Genomic_DNA"/>
</dbReference>
<dbReference type="AlphaFoldDB" id="A0A1Y5YBJ3"/>
<protein>
    <submittedName>
        <fullName evidence="2">Uncharacterized protein</fullName>
    </submittedName>
</protein>
<sequence>MYTLSKWLGLGANRVKVGGQRRSLRRRGALAIGAAVAAVATVSAACTQASEGKPVKIPTFGETSTSTYTAPAETTTWTPTWEASIPAPVIKPTTKPPAPKPTKTTPTPTPEPTFTIPTMPGIPFAREGSRCTQEGAVAISRSGEPLVCLPGRGDQLRWRKP</sequence>
<gene>
    <name evidence="2" type="ORF">SAMN05661093_10318</name>
</gene>